<feature type="compositionally biased region" description="Low complexity" evidence="2">
    <location>
        <begin position="447"/>
        <end position="463"/>
    </location>
</feature>
<gene>
    <name evidence="3" type="ORF">BJ684DRAFT_15846</name>
</gene>
<dbReference type="Proteomes" id="UP000267251">
    <property type="component" value="Unassembled WGS sequence"/>
</dbReference>
<dbReference type="EMBL" id="KZ987943">
    <property type="protein sequence ID" value="RKP13793.1"/>
    <property type="molecule type" value="Genomic_DNA"/>
</dbReference>
<name>A0A4P9Y4J8_9FUNG</name>
<dbReference type="AlphaFoldDB" id="A0A4P9Y4J8"/>
<feature type="region of interest" description="Disordered" evidence="2">
    <location>
        <begin position="447"/>
        <end position="525"/>
    </location>
</feature>
<proteinExistence type="predicted"/>
<feature type="coiled-coil region" evidence="1">
    <location>
        <begin position="372"/>
        <end position="399"/>
    </location>
</feature>
<accession>A0A4P9Y4J8</accession>
<sequence length="525" mass="56919">MLRILYQNRNRHSRQRDSGALAQAEKTREKGDEGNEGGDGGDEKGDEGGDGDRGGEKHGREKGGDGWPEPRVSYVLFWIGVESSSLELGATPSPALVAEWCLGLVAITACQAVRETINNIAHTQTRGTGPPIVGLPEIRLAPGVMQQGLLLGSRRTCRVHSKAASTIVLAVQTFWLYSPLLFSPPTPTTTAASSPPSLSPTLLGLYLSLSSLQSQATGVPLSLDLILRQQTRLFHQSLVRILSSSSTSLRDTDEGIKQLLHDLPLWLPSLPIITSYCPASISHPLTTGAGFSQQLDAYYVDPSSVTEEYIASLLTLTVHPTVKGLTTPRFHSRWDGHFNPLVPTLSIRPSSMKRLREALDQEEEWSKDEEGYSELEESVAELDRAVERAIEEVEVAEKDLFPLGKGDGEQAIQELLDGILTLPENLSGLVDCYKQYEKSGGELQASSSLLSSLPTSPDSTAPSMGSDAQQRYIEEMAQLPSPEPALFPRTLAGKAIGQASSLPADRDPDSTDTEPEDVVRRYTGK</sequence>
<reference evidence="4" key="1">
    <citation type="journal article" date="2018" name="Nat. Microbiol.">
        <title>Leveraging single-cell genomics to expand the fungal tree of life.</title>
        <authorList>
            <person name="Ahrendt S.R."/>
            <person name="Quandt C.A."/>
            <person name="Ciobanu D."/>
            <person name="Clum A."/>
            <person name="Salamov A."/>
            <person name="Andreopoulos B."/>
            <person name="Cheng J.F."/>
            <person name="Woyke T."/>
            <person name="Pelin A."/>
            <person name="Henrissat B."/>
            <person name="Reynolds N.K."/>
            <person name="Benny G.L."/>
            <person name="Smith M.E."/>
            <person name="James T.Y."/>
            <person name="Grigoriev I.V."/>
        </authorList>
    </citation>
    <scope>NUCLEOTIDE SEQUENCE [LARGE SCALE GENOMIC DNA]</scope>
</reference>
<evidence type="ECO:0000313" key="3">
    <source>
        <dbReference type="EMBL" id="RKP13793.1"/>
    </source>
</evidence>
<dbReference type="OrthoDB" id="10501670at2759"/>
<organism evidence="3 4">
    <name type="scientific">Piptocephalis cylindrospora</name>
    <dbReference type="NCBI Taxonomy" id="1907219"/>
    <lineage>
        <taxon>Eukaryota</taxon>
        <taxon>Fungi</taxon>
        <taxon>Fungi incertae sedis</taxon>
        <taxon>Zoopagomycota</taxon>
        <taxon>Zoopagomycotina</taxon>
        <taxon>Zoopagomycetes</taxon>
        <taxon>Zoopagales</taxon>
        <taxon>Piptocephalidaceae</taxon>
        <taxon>Piptocephalis</taxon>
    </lineage>
</organism>
<protein>
    <submittedName>
        <fullName evidence="3">Uncharacterized protein</fullName>
    </submittedName>
</protein>
<feature type="compositionally biased region" description="Basic and acidic residues" evidence="2">
    <location>
        <begin position="41"/>
        <end position="64"/>
    </location>
</feature>
<keyword evidence="4" id="KW-1185">Reference proteome</keyword>
<feature type="region of interest" description="Disordered" evidence="2">
    <location>
        <begin position="1"/>
        <end position="66"/>
    </location>
</feature>
<evidence type="ECO:0000256" key="2">
    <source>
        <dbReference type="SAM" id="MobiDB-lite"/>
    </source>
</evidence>
<evidence type="ECO:0000313" key="4">
    <source>
        <dbReference type="Proteomes" id="UP000267251"/>
    </source>
</evidence>
<keyword evidence="1" id="KW-0175">Coiled coil</keyword>
<evidence type="ECO:0000256" key="1">
    <source>
        <dbReference type="SAM" id="Coils"/>
    </source>
</evidence>